<dbReference type="SUPFAM" id="SSF47616">
    <property type="entry name" value="GST C-terminal domain-like"/>
    <property type="match status" value="1"/>
</dbReference>
<accession>A0ABS1DDK2</accession>
<dbReference type="PROSITE" id="PS50404">
    <property type="entry name" value="GST_NTER"/>
    <property type="match status" value="1"/>
</dbReference>
<dbReference type="InterPro" id="IPR050983">
    <property type="entry name" value="GST_Omega/HSP26"/>
</dbReference>
<dbReference type="Proteomes" id="UP001296873">
    <property type="component" value="Unassembled WGS sequence"/>
</dbReference>
<dbReference type="PANTHER" id="PTHR43968:SF6">
    <property type="entry name" value="GLUTATHIONE S-TRANSFERASE OMEGA"/>
    <property type="match status" value="1"/>
</dbReference>
<protein>
    <recommendedName>
        <fullName evidence="1">GST N-terminal domain-containing protein</fullName>
    </recommendedName>
</protein>
<proteinExistence type="predicted"/>
<dbReference type="InterPro" id="IPR036249">
    <property type="entry name" value="Thioredoxin-like_sf"/>
</dbReference>
<dbReference type="Pfam" id="PF13410">
    <property type="entry name" value="GST_C_2"/>
    <property type="match status" value="1"/>
</dbReference>
<keyword evidence="3" id="KW-1185">Reference proteome</keyword>
<evidence type="ECO:0000313" key="2">
    <source>
        <dbReference type="EMBL" id="MBK1668002.1"/>
    </source>
</evidence>
<evidence type="ECO:0000259" key="1">
    <source>
        <dbReference type="PROSITE" id="PS50404"/>
    </source>
</evidence>
<dbReference type="Pfam" id="PF13409">
    <property type="entry name" value="GST_N_2"/>
    <property type="match status" value="1"/>
</dbReference>
<organism evidence="2 3">
    <name type="scientific">Rhodovibrio sodomensis</name>
    <dbReference type="NCBI Taxonomy" id="1088"/>
    <lineage>
        <taxon>Bacteria</taxon>
        <taxon>Pseudomonadati</taxon>
        <taxon>Pseudomonadota</taxon>
        <taxon>Alphaproteobacteria</taxon>
        <taxon>Rhodospirillales</taxon>
        <taxon>Rhodovibrionaceae</taxon>
        <taxon>Rhodovibrio</taxon>
    </lineage>
</organism>
<name>A0ABS1DDK2_9PROT</name>
<feature type="domain" description="GST N-terminal" evidence="1">
    <location>
        <begin position="1"/>
        <end position="80"/>
    </location>
</feature>
<reference evidence="2 3" key="1">
    <citation type="journal article" date="2020" name="Microorganisms">
        <title>Osmotic Adaptation and Compatible Solute Biosynthesis of Phototrophic Bacteria as Revealed from Genome Analyses.</title>
        <authorList>
            <person name="Imhoff J.F."/>
            <person name="Rahn T."/>
            <person name="Kunzel S."/>
            <person name="Keller A."/>
            <person name="Neulinger S.C."/>
        </authorList>
    </citation>
    <scope>NUCLEOTIDE SEQUENCE [LARGE SCALE GENOMIC DNA]</scope>
    <source>
        <strain evidence="2 3">DSM 9895</strain>
    </source>
</reference>
<gene>
    <name evidence="2" type="ORF">CKO28_08130</name>
</gene>
<evidence type="ECO:0000313" key="3">
    <source>
        <dbReference type="Proteomes" id="UP001296873"/>
    </source>
</evidence>
<dbReference type="SUPFAM" id="SSF52833">
    <property type="entry name" value="Thioredoxin-like"/>
    <property type="match status" value="1"/>
</dbReference>
<comment type="caution">
    <text evidence="2">The sequence shown here is derived from an EMBL/GenBank/DDBJ whole genome shotgun (WGS) entry which is preliminary data.</text>
</comment>
<sequence length="202" mass="22447">MTLRHSPTSPYVRKVVVAAAERGLADRLTFQATNPWDPADDLPGDNPLGKVPALKLADGTVLFDSPVIVRYLDTLHGHAPLFPHDGDRGWWAERTHALADGILDAAVTRLIENVRRPKELYWADWDARQKAKIERALDALALDVDRLAGDPPDIAAIAAACALGYLDFRFQAEDWRASRPDLAQWYAAFADRRSMQETVPKG</sequence>
<dbReference type="PANTHER" id="PTHR43968">
    <property type="match status" value="1"/>
</dbReference>
<dbReference type="CDD" id="cd03049">
    <property type="entry name" value="GST_N_3"/>
    <property type="match status" value="1"/>
</dbReference>
<dbReference type="CDD" id="cd03205">
    <property type="entry name" value="GST_C_6"/>
    <property type="match status" value="1"/>
</dbReference>
<dbReference type="Gene3D" id="3.40.30.10">
    <property type="entry name" value="Glutaredoxin"/>
    <property type="match status" value="1"/>
</dbReference>
<dbReference type="InterPro" id="IPR036282">
    <property type="entry name" value="Glutathione-S-Trfase_C_sf"/>
</dbReference>
<dbReference type="InterPro" id="IPR004045">
    <property type="entry name" value="Glutathione_S-Trfase_N"/>
</dbReference>
<dbReference type="Gene3D" id="1.20.1050.10">
    <property type="match status" value="1"/>
</dbReference>
<dbReference type="EMBL" id="NRRL01000015">
    <property type="protein sequence ID" value="MBK1668002.1"/>
    <property type="molecule type" value="Genomic_DNA"/>
</dbReference>